<name>A0ABT6Y3B6_9BACT</name>
<evidence type="ECO:0000256" key="1">
    <source>
        <dbReference type="SAM" id="Coils"/>
    </source>
</evidence>
<organism evidence="2 3">
    <name type="scientific">Flectobacillus roseus</name>
    <dbReference type="NCBI Taxonomy" id="502259"/>
    <lineage>
        <taxon>Bacteria</taxon>
        <taxon>Pseudomonadati</taxon>
        <taxon>Bacteroidota</taxon>
        <taxon>Cytophagia</taxon>
        <taxon>Cytophagales</taxon>
        <taxon>Flectobacillaceae</taxon>
        <taxon>Flectobacillus</taxon>
    </lineage>
</organism>
<dbReference type="EMBL" id="JASHIF010000002">
    <property type="protein sequence ID" value="MDI9858059.1"/>
    <property type="molecule type" value="Genomic_DNA"/>
</dbReference>
<keyword evidence="1" id="KW-0175">Coiled coil</keyword>
<evidence type="ECO:0000313" key="3">
    <source>
        <dbReference type="Proteomes" id="UP001236507"/>
    </source>
</evidence>
<dbReference type="Proteomes" id="UP001236507">
    <property type="component" value="Unassembled WGS sequence"/>
</dbReference>
<accession>A0ABT6Y3B6</accession>
<feature type="coiled-coil region" evidence="1">
    <location>
        <begin position="185"/>
        <end position="212"/>
    </location>
</feature>
<evidence type="ECO:0000313" key="2">
    <source>
        <dbReference type="EMBL" id="MDI9858059.1"/>
    </source>
</evidence>
<keyword evidence="3" id="KW-1185">Reference proteome</keyword>
<reference evidence="2 3" key="1">
    <citation type="submission" date="2023-05" db="EMBL/GenBank/DDBJ databases">
        <title>Novel species of genus Flectobacillus isolated from stream in China.</title>
        <authorList>
            <person name="Lu H."/>
        </authorList>
    </citation>
    <scope>NUCLEOTIDE SEQUENCE [LARGE SCALE GENOMIC DNA]</scope>
    <source>
        <strain evidence="2 3">KCTC 42575</strain>
    </source>
</reference>
<proteinExistence type="predicted"/>
<sequence>MNSSVSLGQWERNQLPDNCAFAHSKNRDISVELCKKGITLAMSEKDFCQARVLTTKIETVAELIDLWLGQNLPVYKIKPFFQEVELFEGFPEVRKGKKLPKRWNEVKNSFFKREYSSEAFHFDTCTQILEQAKKDPILAKMYPYLSLGKLCFSDRAIGFSNYLCIAPIPVGPIKEKYSINLPPDHENIQINVDNLHEALELLKQNIHRLDESQSK</sequence>
<protein>
    <submittedName>
        <fullName evidence="2">Uncharacterized protein</fullName>
    </submittedName>
</protein>
<gene>
    <name evidence="2" type="ORF">QM524_02445</name>
</gene>
<comment type="caution">
    <text evidence="2">The sequence shown here is derived from an EMBL/GenBank/DDBJ whole genome shotgun (WGS) entry which is preliminary data.</text>
</comment>
<dbReference type="RefSeq" id="WP_283343324.1">
    <property type="nucleotide sequence ID" value="NZ_JASHIF010000002.1"/>
</dbReference>